<dbReference type="PANTHER" id="PTHR11439:SF495">
    <property type="entry name" value="REVERSE TRANSCRIPTASE, RNA-DEPENDENT DNA POLYMERASE-RELATED"/>
    <property type="match status" value="1"/>
</dbReference>
<gene>
    <name evidence="1" type="ORF">Tco_0841570</name>
</gene>
<keyword evidence="2" id="KW-1185">Reference proteome</keyword>
<reference evidence="1" key="1">
    <citation type="journal article" date="2022" name="Int. J. Mol. Sci.">
        <title>Draft Genome of Tanacetum Coccineum: Genomic Comparison of Closely Related Tanacetum-Family Plants.</title>
        <authorList>
            <person name="Yamashiro T."/>
            <person name="Shiraishi A."/>
            <person name="Nakayama K."/>
            <person name="Satake H."/>
        </authorList>
    </citation>
    <scope>NUCLEOTIDE SEQUENCE</scope>
</reference>
<organism evidence="1 2">
    <name type="scientific">Tanacetum coccineum</name>
    <dbReference type="NCBI Taxonomy" id="301880"/>
    <lineage>
        <taxon>Eukaryota</taxon>
        <taxon>Viridiplantae</taxon>
        <taxon>Streptophyta</taxon>
        <taxon>Embryophyta</taxon>
        <taxon>Tracheophyta</taxon>
        <taxon>Spermatophyta</taxon>
        <taxon>Magnoliopsida</taxon>
        <taxon>eudicotyledons</taxon>
        <taxon>Gunneridae</taxon>
        <taxon>Pentapetalae</taxon>
        <taxon>asterids</taxon>
        <taxon>campanulids</taxon>
        <taxon>Asterales</taxon>
        <taxon>Asteraceae</taxon>
        <taxon>Asteroideae</taxon>
        <taxon>Anthemideae</taxon>
        <taxon>Anthemidinae</taxon>
        <taxon>Tanacetum</taxon>
    </lineage>
</organism>
<evidence type="ECO:0000313" key="1">
    <source>
        <dbReference type="EMBL" id="GJT07108.1"/>
    </source>
</evidence>
<evidence type="ECO:0008006" key="3">
    <source>
        <dbReference type="Google" id="ProtNLM"/>
    </source>
</evidence>
<sequence>MSIVKVEYVSLSACCAQVIWMRTQLLDYEFRYNKIPMYCDSQSAIAISRNPVQHSRTKHINIRYHFIKEHVEKGTIELYIIETEYQLADLFKKSFPKERFEYLVHMIVFHMAQQVVPAAQLVPRYHTIGRYNNHAVLQSIPCSPECKIVRKILLDHPLSYALTTTADVHIMYLQQLWRTVSKVPDIEDTIKFMLDTDEFTYTVDMFRVTLHLPVETPENPFVAPVNIQTIKAFMSRVGYQGVVDKVSPFYMNNLAQPWQTLFKVFNRCLTTRTSGHSQTKINILQLFHDVINQTNVDYAALLWWDFMNNVFKKKEAIQYPRFIKLIIAYLMKKFLNIPQRIDEDYHSIKDDIPLVSVYTTGNVLVRGMLIPDEFLTEEIHATDDFKE</sequence>
<evidence type="ECO:0000313" key="2">
    <source>
        <dbReference type="Proteomes" id="UP001151760"/>
    </source>
</evidence>
<accession>A0ABQ5B071</accession>
<dbReference type="Proteomes" id="UP001151760">
    <property type="component" value="Unassembled WGS sequence"/>
</dbReference>
<name>A0ABQ5B071_9ASTR</name>
<reference evidence="1" key="2">
    <citation type="submission" date="2022-01" db="EMBL/GenBank/DDBJ databases">
        <authorList>
            <person name="Yamashiro T."/>
            <person name="Shiraishi A."/>
            <person name="Satake H."/>
            <person name="Nakayama K."/>
        </authorList>
    </citation>
    <scope>NUCLEOTIDE SEQUENCE</scope>
</reference>
<proteinExistence type="predicted"/>
<dbReference type="PANTHER" id="PTHR11439">
    <property type="entry name" value="GAG-POL-RELATED RETROTRANSPOSON"/>
    <property type="match status" value="1"/>
</dbReference>
<comment type="caution">
    <text evidence="1">The sequence shown here is derived from an EMBL/GenBank/DDBJ whole genome shotgun (WGS) entry which is preliminary data.</text>
</comment>
<protein>
    <recommendedName>
        <fullName evidence="3">Retrovirus-related Pol polyprotein from transposon TNT 1-94</fullName>
    </recommendedName>
</protein>
<dbReference type="EMBL" id="BQNB010012724">
    <property type="protein sequence ID" value="GJT07108.1"/>
    <property type="molecule type" value="Genomic_DNA"/>
</dbReference>
<dbReference type="CDD" id="cd09272">
    <property type="entry name" value="RNase_HI_RT_Ty1"/>
    <property type="match status" value="1"/>
</dbReference>